<dbReference type="CDD" id="cd06260">
    <property type="entry name" value="DUF820-like"/>
    <property type="match status" value="1"/>
</dbReference>
<proteinExistence type="predicted"/>
<dbReference type="InterPro" id="IPR008538">
    <property type="entry name" value="Uma2"/>
</dbReference>
<sequence length="230" mass="26008">MVSAIHKTAFLPSPYPVWQPATWEDYLAYRDGSTIETVKLFFNNGYLWAEMGGEGINHATVSRLFTMLFAFWFTHFPEQIATELGGCQIEKPGLQAVVPDLVLYLGEDVPRWQEGESRYIDLNRWRVPNLVGEIADTTLATDLDEKKQIYLALGVPEYWVIDVQGQRVLAFRLQSDGHYQQVVQSIALPGLAIPLLEEALQRLEAEKGSNIRVAGWFAQAIADLEPQEQP</sequence>
<dbReference type="SUPFAM" id="SSF52980">
    <property type="entry name" value="Restriction endonuclease-like"/>
    <property type="match status" value="1"/>
</dbReference>
<organism evidence="2">
    <name type="scientific">Cyanothece sp. (strain PCC 7425 / ATCC 29141)</name>
    <dbReference type="NCBI Taxonomy" id="395961"/>
    <lineage>
        <taxon>Bacteria</taxon>
        <taxon>Bacillati</taxon>
        <taxon>Cyanobacteriota</taxon>
        <taxon>Cyanophyceae</taxon>
        <taxon>Gomontiellales</taxon>
        <taxon>Cyanothecaceae</taxon>
        <taxon>Cyanothece</taxon>
    </lineage>
</organism>
<dbReference type="Gene3D" id="3.90.1570.10">
    <property type="entry name" value="tt1808, chain A"/>
    <property type="match status" value="1"/>
</dbReference>
<dbReference type="PANTHER" id="PTHR35400:SF1">
    <property type="entry name" value="SLR1083 PROTEIN"/>
    <property type="match status" value="1"/>
</dbReference>
<dbReference type="eggNOG" id="COG4636">
    <property type="taxonomic scope" value="Bacteria"/>
</dbReference>
<dbReference type="HOGENOM" id="CLU_112364_0_0_3"/>
<reference evidence="2" key="1">
    <citation type="submission" date="2009-01" db="EMBL/GenBank/DDBJ databases">
        <title>Complete sequence of chromosome Cyanothece sp. PCC 7425.</title>
        <authorList>
            <consortium name="US DOE Joint Genome Institute"/>
            <person name="Lucas S."/>
            <person name="Copeland A."/>
            <person name="Lapidus A."/>
            <person name="Glavina del Rio T."/>
            <person name="Dalin E."/>
            <person name="Tice H."/>
            <person name="Bruce D."/>
            <person name="Goodwin L."/>
            <person name="Pitluck S."/>
            <person name="Sims D."/>
            <person name="Meineke L."/>
            <person name="Brettin T."/>
            <person name="Detter J.C."/>
            <person name="Han C."/>
            <person name="Larimer F."/>
            <person name="Land M."/>
            <person name="Hauser L."/>
            <person name="Kyrpides N."/>
            <person name="Ovchinnikova G."/>
            <person name="Liberton M."/>
            <person name="Stoeckel J."/>
            <person name="Banerjee A."/>
            <person name="Singh A."/>
            <person name="Page L."/>
            <person name="Sato H."/>
            <person name="Zhao L."/>
            <person name="Sherman L."/>
            <person name="Pakrasi H."/>
            <person name="Richardson P."/>
        </authorList>
    </citation>
    <scope>NUCLEOTIDE SEQUENCE</scope>
    <source>
        <strain evidence="2">PCC 7425</strain>
    </source>
</reference>
<feature type="domain" description="Putative restriction endonuclease" evidence="1">
    <location>
        <begin position="23"/>
        <end position="202"/>
    </location>
</feature>
<protein>
    <recommendedName>
        <fullName evidence="1">Putative restriction endonuclease domain-containing protein</fullName>
    </recommendedName>
</protein>
<dbReference type="EMBL" id="CP001344">
    <property type="protein sequence ID" value="ACL47304.1"/>
    <property type="molecule type" value="Genomic_DNA"/>
</dbReference>
<dbReference type="KEGG" id="cyn:Cyan7425_5007"/>
<dbReference type="InterPro" id="IPR011335">
    <property type="entry name" value="Restrct_endonuc-II-like"/>
</dbReference>
<dbReference type="Pfam" id="PF05685">
    <property type="entry name" value="Uma2"/>
    <property type="match status" value="1"/>
</dbReference>
<dbReference type="AlphaFoldDB" id="B8HP44"/>
<evidence type="ECO:0000313" key="2">
    <source>
        <dbReference type="EMBL" id="ACL47304.1"/>
    </source>
</evidence>
<accession>B8HP44</accession>
<dbReference type="STRING" id="395961.Cyan7425_5007"/>
<name>B8HP44_CYAP4</name>
<gene>
    <name evidence="2" type="ordered locus">Cyan7425_5007</name>
</gene>
<evidence type="ECO:0000259" key="1">
    <source>
        <dbReference type="Pfam" id="PF05685"/>
    </source>
</evidence>
<dbReference type="PANTHER" id="PTHR35400">
    <property type="entry name" value="SLR1083 PROTEIN"/>
    <property type="match status" value="1"/>
</dbReference>
<dbReference type="InterPro" id="IPR012296">
    <property type="entry name" value="Nuclease_put_TT1808"/>
</dbReference>